<keyword evidence="3" id="KW-1185">Reference proteome</keyword>
<dbReference type="Gene3D" id="3.40.1170.10">
    <property type="entry name" value="DNA repair protein MutS, domain I"/>
    <property type="match status" value="1"/>
</dbReference>
<dbReference type="InterPro" id="IPR016151">
    <property type="entry name" value="DNA_mismatch_repair_MutS_N"/>
</dbReference>
<dbReference type="GO" id="GO:0006298">
    <property type="term" value="P:mismatch repair"/>
    <property type="evidence" value="ECO:0007669"/>
    <property type="project" value="InterPro"/>
</dbReference>
<dbReference type="OrthoDB" id="5792750at2759"/>
<sequence>MEAADKSLLRTLNTKAAGTVAIFDKGDYYACYGDDAVLLATEVFMSDVCLKTVTIKGKHQESFARVVFVNELLLFSRFVLGSEVLQYLTMNYGQYQRTVRELLMFMRYRIELYGLESDQWTIKAKVRLS</sequence>
<dbReference type="InterPro" id="IPR007695">
    <property type="entry name" value="DNA_mismatch_repair_MutS-lik_N"/>
</dbReference>
<dbReference type="STRING" id="6290.A0A0N4W326"/>
<organism evidence="4">
    <name type="scientific">Haemonchus placei</name>
    <name type="common">Barber's pole worm</name>
    <dbReference type="NCBI Taxonomy" id="6290"/>
    <lineage>
        <taxon>Eukaryota</taxon>
        <taxon>Metazoa</taxon>
        <taxon>Ecdysozoa</taxon>
        <taxon>Nematoda</taxon>
        <taxon>Chromadorea</taxon>
        <taxon>Rhabditida</taxon>
        <taxon>Rhabditina</taxon>
        <taxon>Rhabditomorpha</taxon>
        <taxon>Strongyloidea</taxon>
        <taxon>Trichostrongylidae</taxon>
        <taxon>Haemonchus</taxon>
    </lineage>
</organism>
<dbReference type="AlphaFoldDB" id="A0A0N4W326"/>
<reference evidence="4" key="1">
    <citation type="submission" date="2017-02" db="UniProtKB">
        <authorList>
            <consortium name="WormBaseParasite"/>
        </authorList>
    </citation>
    <scope>IDENTIFICATION</scope>
</reference>
<dbReference type="GO" id="GO:0030983">
    <property type="term" value="F:mismatched DNA binding"/>
    <property type="evidence" value="ECO:0007669"/>
    <property type="project" value="InterPro"/>
</dbReference>
<dbReference type="Proteomes" id="UP000268014">
    <property type="component" value="Unassembled WGS sequence"/>
</dbReference>
<accession>A0A0N4W326</accession>
<dbReference type="GO" id="GO:0005524">
    <property type="term" value="F:ATP binding"/>
    <property type="evidence" value="ECO:0007669"/>
    <property type="project" value="InterPro"/>
</dbReference>
<gene>
    <name evidence="2" type="ORF">HPLM_LOCUS4167</name>
</gene>
<name>A0A0N4W326_HAEPC</name>
<feature type="domain" description="DNA mismatch repair protein MutS-like N-terminal" evidence="1">
    <location>
        <begin position="12"/>
        <end position="46"/>
    </location>
</feature>
<proteinExistence type="predicted"/>
<dbReference type="WBParaSite" id="HPLM_0000417501-mRNA-1">
    <property type="protein sequence ID" value="HPLM_0000417501-mRNA-1"/>
    <property type="gene ID" value="HPLM_0000417501"/>
</dbReference>
<evidence type="ECO:0000259" key="1">
    <source>
        <dbReference type="Pfam" id="PF01624"/>
    </source>
</evidence>
<protein>
    <submittedName>
        <fullName evidence="4">MutS_I domain-containing protein</fullName>
    </submittedName>
</protein>
<dbReference type="Pfam" id="PF01624">
    <property type="entry name" value="MutS_I"/>
    <property type="match status" value="1"/>
</dbReference>
<evidence type="ECO:0000313" key="2">
    <source>
        <dbReference type="EMBL" id="VDO22579.1"/>
    </source>
</evidence>
<dbReference type="EMBL" id="UZAF01016180">
    <property type="protein sequence ID" value="VDO22579.1"/>
    <property type="molecule type" value="Genomic_DNA"/>
</dbReference>
<reference evidence="2 3" key="2">
    <citation type="submission" date="2018-11" db="EMBL/GenBank/DDBJ databases">
        <authorList>
            <consortium name="Pathogen Informatics"/>
        </authorList>
    </citation>
    <scope>NUCLEOTIDE SEQUENCE [LARGE SCALE GENOMIC DNA]</scope>
    <source>
        <strain evidence="2 3">MHpl1</strain>
    </source>
</reference>
<evidence type="ECO:0000313" key="3">
    <source>
        <dbReference type="Proteomes" id="UP000268014"/>
    </source>
</evidence>
<evidence type="ECO:0000313" key="4">
    <source>
        <dbReference type="WBParaSite" id="HPLM_0000417501-mRNA-1"/>
    </source>
</evidence>